<evidence type="ECO:0000313" key="1">
    <source>
        <dbReference type="EMBL" id="BCJ67688.1"/>
    </source>
</evidence>
<evidence type="ECO:0008006" key="3">
    <source>
        <dbReference type="Google" id="ProtNLM"/>
    </source>
</evidence>
<sequence length="183" mass="21095">MRVVAERVVPPELAEQAWQIYAEAFEEMKIRAVQRHVLYRHEFDEVMTDERVRKLLYVDQRRPDRIRGVATVTDDLSAIPLVSPEYFAHHWPDLYEQRRIWYVGFLAVHPTDRGTGAFARLTREIWRPVLAAGGMAVVDVCRHNDGLGFHRAIHHALGSLGGGIRAEHIDDQSYWIYEAPAPS</sequence>
<reference evidence="1" key="1">
    <citation type="submission" date="2020-08" db="EMBL/GenBank/DDBJ databases">
        <title>Whole genome shotgun sequence of Polymorphospora rubra NBRC 101157.</title>
        <authorList>
            <person name="Komaki H."/>
            <person name="Tamura T."/>
        </authorList>
    </citation>
    <scope>NUCLEOTIDE SEQUENCE</scope>
    <source>
        <strain evidence="1">NBRC 101157</strain>
    </source>
</reference>
<dbReference type="EMBL" id="AP023359">
    <property type="protein sequence ID" value="BCJ67688.1"/>
    <property type="molecule type" value="Genomic_DNA"/>
</dbReference>
<gene>
    <name evidence="1" type="ORF">Prubr_47090</name>
</gene>
<accession>A0A810N7C6</accession>
<organism evidence="1 2">
    <name type="scientific">Polymorphospora rubra</name>
    <dbReference type="NCBI Taxonomy" id="338584"/>
    <lineage>
        <taxon>Bacteria</taxon>
        <taxon>Bacillati</taxon>
        <taxon>Actinomycetota</taxon>
        <taxon>Actinomycetes</taxon>
        <taxon>Micromonosporales</taxon>
        <taxon>Micromonosporaceae</taxon>
        <taxon>Polymorphospora</taxon>
    </lineage>
</organism>
<dbReference type="InterPro" id="IPR016181">
    <property type="entry name" value="Acyl_CoA_acyltransferase"/>
</dbReference>
<dbReference type="Proteomes" id="UP000680866">
    <property type="component" value="Chromosome"/>
</dbReference>
<keyword evidence="2" id="KW-1185">Reference proteome</keyword>
<dbReference type="SUPFAM" id="SSF55729">
    <property type="entry name" value="Acyl-CoA N-acyltransferases (Nat)"/>
    <property type="match status" value="1"/>
</dbReference>
<dbReference type="RefSeq" id="WP_212816992.1">
    <property type="nucleotide sequence ID" value="NZ_AP023359.1"/>
</dbReference>
<dbReference type="KEGG" id="pry:Prubr_47090"/>
<evidence type="ECO:0000313" key="2">
    <source>
        <dbReference type="Proteomes" id="UP000680866"/>
    </source>
</evidence>
<protein>
    <recommendedName>
        <fullName evidence="3">N-acetyltransferase domain-containing protein</fullName>
    </recommendedName>
</protein>
<name>A0A810N7C6_9ACTN</name>
<dbReference type="AlphaFoldDB" id="A0A810N7C6"/>
<proteinExistence type="predicted"/>